<dbReference type="InterPro" id="IPR036259">
    <property type="entry name" value="MFS_trans_sf"/>
</dbReference>
<keyword evidence="9" id="KW-1185">Reference proteome</keyword>
<keyword evidence="3 6" id="KW-1133">Transmembrane helix</keyword>
<organism evidence="8 9">
    <name type="scientific">Kribbella speibonae</name>
    <dbReference type="NCBI Taxonomy" id="1572660"/>
    <lineage>
        <taxon>Bacteria</taxon>
        <taxon>Bacillati</taxon>
        <taxon>Actinomycetota</taxon>
        <taxon>Actinomycetes</taxon>
        <taxon>Propionibacteriales</taxon>
        <taxon>Kribbellaceae</taxon>
        <taxon>Kribbella</taxon>
    </lineage>
</organism>
<feature type="transmembrane region" description="Helical" evidence="6">
    <location>
        <begin position="338"/>
        <end position="358"/>
    </location>
</feature>
<dbReference type="PANTHER" id="PTHR23531:SF1">
    <property type="entry name" value="QUINOLENE RESISTANCE PROTEIN NORA"/>
    <property type="match status" value="1"/>
</dbReference>
<evidence type="ECO:0000256" key="6">
    <source>
        <dbReference type="SAM" id="Phobius"/>
    </source>
</evidence>
<name>A0ABY2A8K3_9ACTN</name>
<dbReference type="SUPFAM" id="SSF103473">
    <property type="entry name" value="MFS general substrate transporter"/>
    <property type="match status" value="1"/>
</dbReference>
<feature type="transmembrane region" description="Helical" evidence="6">
    <location>
        <begin position="388"/>
        <end position="413"/>
    </location>
</feature>
<sequence>MGVDAGHRELDRRQPPSDRGSRRSDARPAALVPRPHDRLPALRLRDRPPQPTQVAPAARLWAPANHGAVTLGAGQPNDGAENGWWVLKVGFEGAGGVDWIDGNERYYLRVIVPVRRLWVAVLCGYLAFGAALQALPSYVPEKFGGGALASGTAVGIAFLATACGRPFAGWLADAGWSRPVVVAGGVLAALGGLGQLLAPSLGALMAARLVMGAGEAALFSGALPWVLAGTRTAQRGRVAGWFGLSMWGGLAAGPLLGTLVGERVWWVVVALSAASAALVLTTRRDPGRGERLAPIREMVPQGVPLPGAIIGLAAYCYGTVAALLVLRLRADGIGVDDVALAVFAAAFLVVRFAGSPLVDRYGGRVVAASTVAVEIAALIGIAEANGPVGATIFTALAGLGLALVYPACVSMTLDRVRGLRPGVSMGVMTSFWDLGVMAAGPLGGFVAEQAGFRAAFLLAAGAGVACVAVLLRMPRRAVSPR</sequence>
<feature type="transmembrane region" description="Helical" evidence="6">
    <location>
        <begin position="425"/>
        <end position="446"/>
    </location>
</feature>
<dbReference type="InterPro" id="IPR011701">
    <property type="entry name" value="MFS"/>
</dbReference>
<dbReference type="PANTHER" id="PTHR23531">
    <property type="entry name" value="QUINOLENE RESISTANCE PROTEIN NORA"/>
    <property type="match status" value="1"/>
</dbReference>
<feature type="transmembrane region" description="Helical" evidence="6">
    <location>
        <begin position="117"/>
        <end position="135"/>
    </location>
</feature>
<keyword evidence="2 6" id="KW-0812">Transmembrane</keyword>
<dbReference type="InterPro" id="IPR052714">
    <property type="entry name" value="MFS_Exporter"/>
</dbReference>
<evidence type="ECO:0000313" key="8">
    <source>
        <dbReference type="EMBL" id="TCC24551.1"/>
    </source>
</evidence>
<comment type="subcellular location">
    <subcellularLocation>
        <location evidence="1">Cell membrane</location>
        <topology evidence="1">Multi-pass membrane protein</topology>
    </subcellularLocation>
</comment>
<feature type="transmembrane region" description="Helical" evidence="6">
    <location>
        <begin position="263"/>
        <end position="282"/>
    </location>
</feature>
<feature type="transmembrane region" description="Helical" evidence="6">
    <location>
        <begin position="180"/>
        <end position="198"/>
    </location>
</feature>
<evidence type="ECO:0000256" key="5">
    <source>
        <dbReference type="SAM" id="MobiDB-lite"/>
    </source>
</evidence>
<feature type="transmembrane region" description="Helical" evidence="6">
    <location>
        <begin position="238"/>
        <end position="257"/>
    </location>
</feature>
<dbReference type="Gene3D" id="1.20.1250.20">
    <property type="entry name" value="MFS general substrate transporter like domains"/>
    <property type="match status" value="2"/>
</dbReference>
<gene>
    <name evidence="8" type="ORF">E0H58_09950</name>
</gene>
<dbReference type="Proteomes" id="UP000292385">
    <property type="component" value="Unassembled WGS sequence"/>
</dbReference>
<feature type="compositionally biased region" description="Basic and acidic residues" evidence="5">
    <location>
        <begin position="34"/>
        <end position="48"/>
    </location>
</feature>
<evidence type="ECO:0000256" key="4">
    <source>
        <dbReference type="ARBA" id="ARBA00023136"/>
    </source>
</evidence>
<feature type="transmembrane region" description="Helical" evidence="6">
    <location>
        <begin position="452"/>
        <end position="471"/>
    </location>
</feature>
<dbReference type="EMBL" id="SJJY01000002">
    <property type="protein sequence ID" value="TCC24551.1"/>
    <property type="molecule type" value="Genomic_DNA"/>
</dbReference>
<feature type="domain" description="Major facilitator superfamily (MFS) profile" evidence="7">
    <location>
        <begin position="299"/>
        <end position="481"/>
    </location>
</feature>
<feature type="transmembrane region" description="Helical" evidence="6">
    <location>
        <begin position="204"/>
        <end position="226"/>
    </location>
</feature>
<protein>
    <submittedName>
        <fullName evidence="8">MFS transporter</fullName>
    </submittedName>
</protein>
<feature type="transmembrane region" description="Helical" evidence="6">
    <location>
        <begin position="147"/>
        <end position="168"/>
    </location>
</feature>
<evidence type="ECO:0000259" key="7">
    <source>
        <dbReference type="PROSITE" id="PS50850"/>
    </source>
</evidence>
<feature type="compositionally biased region" description="Basic and acidic residues" evidence="5">
    <location>
        <begin position="1"/>
        <end position="26"/>
    </location>
</feature>
<dbReference type="Pfam" id="PF07690">
    <property type="entry name" value="MFS_1"/>
    <property type="match status" value="2"/>
</dbReference>
<comment type="caution">
    <text evidence="8">The sequence shown here is derived from an EMBL/GenBank/DDBJ whole genome shotgun (WGS) entry which is preliminary data.</text>
</comment>
<evidence type="ECO:0000256" key="1">
    <source>
        <dbReference type="ARBA" id="ARBA00004651"/>
    </source>
</evidence>
<reference evidence="8 9" key="1">
    <citation type="submission" date="2019-02" db="EMBL/GenBank/DDBJ databases">
        <title>Kribbella capetownensis sp. nov. and Kribbella speibonae sp. nov., isolated from soil.</title>
        <authorList>
            <person name="Curtis S.M."/>
            <person name="Norton I."/>
            <person name="Everest G.J."/>
            <person name="Meyers P.R."/>
        </authorList>
    </citation>
    <scope>NUCLEOTIDE SEQUENCE [LARGE SCALE GENOMIC DNA]</scope>
    <source>
        <strain evidence="8 9">SK5</strain>
    </source>
</reference>
<evidence type="ECO:0000256" key="2">
    <source>
        <dbReference type="ARBA" id="ARBA00022692"/>
    </source>
</evidence>
<keyword evidence="4 6" id="KW-0472">Membrane</keyword>
<feature type="transmembrane region" description="Helical" evidence="6">
    <location>
        <begin position="303"/>
        <end position="326"/>
    </location>
</feature>
<proteinExistence type="predicted"/>
<evidence type="ECO:0000256" key="3">
    <source>
        <dbReference type="ARBA" id="ARBA00022989"/>
    </source>
</evidence>
<accession>A0ABY2A8K3</accession>
<dbReference type="InterPro" id="IPR020846">
    <property type="entry name" value="MFS_dom"/>
</dbReference>
<feature type="transmembrane region" description="Helical" evidence="6">
    <location>
        <begin position="365"/>
        <end position="382"/>
    </location>
</feature>
<feature type="region of interest" description="Disordered" evidence="5">
    <location>
        <begin position="1"/>
        <end position="55"/>
    </location>
</feature>
<dbReference type="PROSITE" id="PS50850">
    <property type="entry name" value="MFS"/>
    <property type="match status" value="1"/>
</dbReference>
<evidence type="ECO:0000313" key="9">
    <source>
        <dbReference type="Proteomes" id="UP000292385"/>
    </source>
</evidence>